<dbReference type="AlphaFoldDB" id="A0A8J2QMJ5"/>
<name>A0A8J2QMJ5_9NEOP</name>
<organism evidence="2 4">
    <name type="scientific">Danaus chrysippus</name>
    <name type="common">African queen</name>
    <dbReference type="NCBI Taxonomy" id="151541"/>
    <lineage>
        <taxon>Eukaryota</taxon>
        <taxon>Metazoa</taxon>
        <taxon>Ecdysozoa</taxon>
        <taxon>Arthropoda</taxon>
        <taxon>Hexapoda</taxon>
        <taxon>Insecta</taxon>
        <taxon>Pterygota</taxon>
        <taxon>Neoptera</taxon>
        <taxon>Endopterygota</taxon>
        <taxon>Lepidoptera</taxon>
        <taxon>Glossata</taxon>
        <taxon>Ditrysia</taxon>
        <taxon>Papilionoidea</taxon>
        <taxon>Nymphalidae</taxon>
        <taxon>Danainae</taxon>
        <taxon>Danaini</taxon>
        <taxon>Danaina</taxon>
        <taxon>Danaus</taxon>
        <taxon>Anosia</taxon>
    </lineage>
</organism>
<dbReference type="EMBL" id="CAKASE010000074">
    <property type="protein sequence ID" value="CAG9576287.1"/>
    <property type="molecule type" value="Genomic_DNA"/>
</dbReference>
<feature type="compositionally biased region" description="Basic and acidic residues" evidence="1">
    <location>
        <begin position="52"/>
        <end position="68"/>
    </location>
</feature>
<evidence type="ECO:0000313" key="2">
    <source>
        <dbReference type="EMBL" id="CAG9563672.1"/>
    </source>
</evidence>
<reference evidence="2" key="1">
    <citation type="submission" date="2021-09" db="EMBL/GenBank/DDBJ databases">
        <authorList>
            <person name="Martin H S."/>
        </authorList>
    </citation>
    <scope>NUCLEOTIDE SEQUENCE</scope>
</reference>
<dbReference type="EMBL" id="CAKASE010000050">
    <property type="protein sequence ID" value="CAG9563672.1"/>
    <property type="molecule type" value="Genomic_DNA"/>
</dbReference>
<feature type="region of interest" description="Disordered" evidence="1">
    <location>
        <begin position="45"/>
        <end position="68"/>
    </location>
</feature>
<dbReference type="OrthoDB" id="6924692at2759"/>
<sequence>MTGHGVRNHRQSFHPKTSGTLQKPKYWKLIDCTQSPIGLPNTVGRQKKIHKLREERKPRKYTDTTKYREPHRAARREACLARNVWYRHKCEHLESLYNKHDAFNLYKVIKTFLGSKKFTNHNVDEQNVPIMVIYRKKQVWKQYITSMFGDDTRSEYVPYAANDGYSILSEEIEKALGKAKTGKITWTR</sequence>
<evidence type="ECO:0000313" key="4">
    <source>
        <dbReference type="Proteomes" id="UP000789524"/>
    </source>
</evidence>
<evidence type="ECO:0000313" key="3">
    <source>
        <dbReference type="EMBL" id="CAG9576287.1"/>
    </source>
</evidence>
<protein>
    <submittedName>
        <fullName evidence="2">(African queen) hypothetical protein</fullName>
    </submittedName>
</protein>
<accession>A0A8J2QMJ5</accession>
<feature type="compositionally biased region" description="Basic residues" evidence="1">
    <location>
        <begin position="1"/>
        <end position="13"/>
    </location>
</feature>
<feature type="region of interest" description="Disordered" evidence="1">
    <location>
        <begin position="1"/>
        <end position="20"/>
    </location>
</feature>
<proteinExistence type="predicted"/>
<dbReference type="Proteomes" id="UP000789524">
    <property type="component" value="Unassembled WGS sequence"/>
</dbReference>
<gene>
    <name evidence="3" type="ORF">DCHRY22_LOCUS11991</name>
    <name evidence="2" type="ORF">DCHRY22_LOCUS4780</name>
</gene>
<evidence type="ECO:0000256" key="1">
    <source>
        <dbReference type="SAM" id="MobiDB-lite"/>
    </source>
</evidence>
<comment type="caution">
    <text evidence="2">The sequence shown here is derived from an EMBL/GenBank/DDBJ whole genome shotgun (WGS) entry which is preliminary data.</text>
</comment>
<keyword evidence="4" id="KW-1185">Reference proteome</keyword>